<evidence type="ECO:0000259" key="6">
    <source>
        <dbReference type="PROSITE" id="PS50262"/>
    </source>
</evidence>
<feature type="transmembrane region" description="Helical" evidence="5">
    <location>
        <begin position="198"/>
        <end position="217"/>
    </location>
</feature>
<feature type="domain" description="G-protein coupled receptors family 1 profile" evidence="6">
    <location>
        <begin position="29"/>
        <end position="281"/>
    </location>
</feature>
<accession>A0A1E1GIQ1</accession>
<reference evidence="7" key="1">
    <citation type="submission" date="2016-10" db="EMBL/GenBank/DDBJ databases">
        <title>Complete mitochondrial genomes of 50 helminths species.</title>
        <authorList>
            <person name="Kikuchi T."/>
            <person name="Holroyd N."/>
            <person name="Berriman M."/>
        </authorList>
    </citation>
    <scope>NUCLEOTIDE SEQUENCE</scope>
</reference>
<protein>
    <submittedName>
        <fullName evidence="7">NADH dehydrogenase subunit 2</fullName>
    </submittedName>
</protein>
<sequence length="281" mass="33886">MFMLWGVIVVFLSLLCVTVNNVLIWWSIFLLMTLMFITINKKMNSYSTMINYFIMQESLGLMFLLLTYYYFQLMILMMKIGVAPLHFWIFSVTNGINGLNLMWFLTFQKLPFFFVMMQMMINYMLMFLFVGVFLCMMQMLVMKSFKNLMILSSTESFNWILMSWIFLMINALFMFIYYLIFMFYLICYYTKNEKIKYLSWETVLIFLNLPLTVNFFVKIYALMSATMNLNLYVLILLFFMFMTVLSLSFWMINLSVKNVINNEYSKFVYFVIIPTMMMIVI</sequence>
<feature type="transmembrane region" description="Helical" evidence="5">
    <location>
        <begin position="83"/>
        <end position="107"/>
    </location>
</feature>
<dbReference type="GO" id="GO:0016020">
    <property type="term" value="C:membrane"/>
    <property type="evidence" value="ECO:0007669"/>
    <property type="project" value="UniProtKB-SubCell"/>
</dbReference>
<feature type="transmembrane region" description="Helical" evidence="5">
    <location>
        <begin position="49"/>
        <end position="71"/>
    </location>
</feature>
<name>A0A1E1GIQ1_HAEPC</name>
<proteinExistence type="predicted"/>
<dbReference type="EMBL" id="AP017687">
    <property type="protein sequence ID" value="BAV82742.1"/>
    <property type="molecule type" value="Genomic_DNA"/>
</dbReference>
<evidence type="ECO:0000256" key="1">
    <source>
        <dbReference type="ARBA" id="ARBA00004370"/>
    </source>
</evidence>
<evidence type="ECO:0000256" key="4">
    <source>
        <dbReference type="ARBA" id="ARBA00023136"/>
    </source>
</evidence>
<evidence type="ECO:0000256" key="3">
    <source>
        <dbReference type="ARBA" id="ARBA00022989"/>
    </source>
</evidence>
<feature type="transmembrane region" description="Helical" evidence="5">
    <location>
        <begin position="229"/>
        <end position="252"/>
    </location>
</feature>
<feature type="transmembrane region" description="Helical" evidence="5">
    <location>
        <begin position="119"/>
        <end position="141"/>
    </location>
</feature>
<evidence type="ECO:0000313" key="7">
    <source>
        <dbReference type="EMBL" id="BAV82742.1"/>
    </source>
</evidence>
<comment type="subcellular location">
    <subcellularLocation>
        <location evidence="1">Membrane</location>
    </subcellularLocation>
</comment>
<keyword evidence="3 5" id="KW-1133">Transmembrane helix</keyword>
<gene>
    <name evidence="7" type="primary">ND2</name>
</gene>
<geneLocation type="mitochondrion" evidence="7"/>
<evidence type="ECO:0000256" key="5">
    <source>
        <dbReference type="SAM" id="Phobius"/>
    </source>
</evidence>
<keyword evidence="2 5" id="KW-0812">Transmembrane</keyword>
<feature type="transmembrane region" description="Helical" evidence="5">
    <location>
        <begin position="161"/>
        <end position="186"/>
    </location>
</feature>
<keyword evidence="7" id="KW-0496">Mitochondrion</keyword>
<dbReference type="InterPro" id="IPR017452">
    <property type="entry name" value="GPCR_Rhodpsn_7TM"/>
</dbReference>
<evidence type="ECO:0000256" key="2">
    <source>
        <dbReference type="ARBA" id="ARBA00022692"/>
    </source>
</evidence>
<dbReference type="PROSITE" id="PS50262">
    <property type="entry name" value="G_PROTEIN_RECEP_F1_2"/>
    <property type="match status" value="1"/>
</dbReference>
<keyword evidence="4 5" id="KW-0472">Membrane</keyword>
<feature type="transmembrane region" description="Helical" evidence="5">
    <location>
        <begin position="6"/>
        <end position="37"/>
    </location>
</feature>
<organism evidence="7">
    <name type="scientific">Haemonchus placei</name>
    <name type="common">Barber's pole worm</name>
    <dbReference type="NCBI Taxonomy" id="6290"/>
    <lineage>
        <taxon>Eukaryota</taxon>
        <taxon>Metazoa</taxon>
        <taxon>Ecdysozoa</taxon>
        <taxon>Nematoda</taxon>
        <taxon>Chromadorea</taxon>
        <taxon>Rhabditida</taxon>
        <taxon>Rhabditina</taxon>
        <taxon>Rhabditomorpha</taxon>
        <taxon>Strongyloidea</taxon>
        <taxon>Trichostrongylidae</taxon>
        <taxon>Haemonchus</taxon>
    </lineage>
</organism>
<dbReference type="AlphaFoldDB" id="A0A1E1GIQ1"/>